<dbReference type="EMBL" id="QOVF01000002">
    <property type="protein sequence ID" value="KAA0694696.1"/>
    <property type="molecule type" value="Genomic_DNA"/>
</dbReference>
<comment type="caution">
    <text evidence="1">The sequence shown here is derived from an EMBL/GenBank/DDBJ whole genome shotgun (WGS) entry which is preliminary data.</text>
</comment>
<dbReference type="OrthoDB" id="5495835at2"/>
<keyword evidence="2" id="KW-1185">Reference proteome</keyword>
<proteinExistence type="predicted"/>
<gene>
    <name evidence="1" type="ORF">DT594_07325</name>
</gene>
<accession>A0A7V7KXI2</accession>
<dbReference type="AlphaFoldDB" id="A0A7V7KXI2"/>
<protein>
    <recommendedName>
        <fullName evidence="3">Thioesterase</fullName>
    </recommendedName>
</protein>
<sequence>MQEHQIIIAKRFCGPPQSGNGGYVAGLLAKAMGRPCQVTLHAPPPLDTPLRLLSVAEGLQLLDGDLLLATGKDYQLQMAAPQPPELASALSAESRYEGFQDHGLPNCFVCGPLREASDGLRIFAGPLDAQKNQVAAVWQPDATLDDGTGMVASEFVWAALDCPGFFAVKHASGTALLGRFAARLLEPVAIGERLIVSGWALGHDGRKHQAGTALHRQDGTPVALAEATWISLKQA</sequence>
<dbReference type="Proteomes" id="UP000463138">
    <property type="component" value="Unassembled WGS sequence"/>
</dbReference>
<dbReference type="InterPro" id="IPR029069">
    <property type="entry name" value="HotDog_dom_sf"/>
</dbReference>
<dbReference type="Gene3D" id="3.10.129.10">
    <property type="entry name" value="Hotdog Thioesterase"/>
    <property type="match status" value="1"/>
</dbReference>
<dbReference type="RefSeq" id="WP_149332095.1">
    <property type="nucleotide sequence ID" value="NZ_QOVF01000002.1"/>
</dbReference>
<evidence type="ECO:0000313" key="1">
    <source>
        <dbReference type="EMBL" id="KAA0694696.1"/>
    </source>
</evidence>
<name>A0A7V7KXI2_9GAMM</name>
<evidence type="ECO:0008006" key="3">
    <source>
        <dbReference type="Google" id="ProtNLM"/>
    </source>
</evidence>
<dbReference type="SUPFAM" id="SSF54637">
    <property type="entry name" value="Thioesterase/thiol ester dehydrase-isomerase"/>
    <property type="match status" value="1"/>
</dbReference>
<evidence type="ECO:0000313" key="2">
    <source>
        <dbReference type="Proteomes" id="UP000463138"/>
    </source>
</evidence>
<organism evidence="1 2">
    <name type="scientific">Halopseudomonas laoshanensis</name>
    <dbReference type="NCBI Taxonomy" id="2268758"/>
    <lineage>
        <taxon>Bacteria</taxon>
        <taxon>Pseudomonadati</taxon>
        <taxon>Pseudomonadota</taxon>
        <taxon>Gammaproteobacteria</taxon>
        <taxon>Pseudomonadales</taxon>
        <taxon>Pseudomonadaceae</taxon>
        <taxon>Halopseudomonas</taxon>
    </lineage>
</organism>
<reference evidence="1 2" key="1">
    <citation type="submission" date="2018-07" db="EMBL/GenBank/DDBJ databases">
        <title>Pseudomonas laoshanensis sp. nov., isolated from soil.</title>
        <authorList>
            <person name="Sun J."/>
            <person name="Yu L."/>
            <person name="Wang M."/>
            <person name="Zhang C."/>
        </authorList>
    </citation>
    <scope>NUCLEOTIDE SEQUENCE [LARGE SCALE GENOMIC DNA]</scope>
    <source>
        <strain evidence="1 2">Y22</strain>
    </source>
</reference>
<dbReference type="CDD" id="cd03440">
    <property type="entry name" value="hot_dog"/>
    <property type="match status" value="1"/>
</dbReference>